<evidence type="ECO:0000313" key="2">
    <source>
        <dbReference type="Proteomes" id="UP000005365"/>
    </source>
</evidence>
<dbReference type="Proteomes" id="UP000005365">
    <property type="component" value="Unassembled WGS sequence"/>
</dbReference>
<keyword evidence="2" id="KW-1185">Reference proteome</keyword>
<proteinExistence type="predicted"/>
<reference evidence="1" key="1">
    <citation type="submission" date="2009-07" db="EMBL/GenBank/DDBJ databases">
        <authorList>
            <person name="Weinstock G."/>
            <person name="Sodergren E."/>
            <person name="Clifton S."/>
            <person name="Fulton L."/>
            <person name="Fulton B."/>
            <person name="Courtney L."/>
            <person name="Fronick C."/>
            <person name="Harrison M."/>
            <person name="Strong C."/>
            <person name="Farmer C."/>
            <person name="Delahaunty K."/>
            <person name="Markovic C."/>
            <person name="Hall O."/>
            <person name="Minx P."/>
            <person name="Tomlinson C."/>
            <person name="Mitreva M."/>
            <person name="Nelson J."/>
            <person name="Hou S."/>
            <person name="Wollam A."/>
            <person name="Pepin K.H."/>
            <person name="Johnson M."/>
            <person name="Bhonagiri V."/>
            <person name="Nash W.E."/>
            <person name="Warren W."/>
            <person name="Chinwalla A."/>
            <person name="Mardis E.R."/>
            <person name="Wilson R.K."/>
        </authorList>
    </citation>
    <scope>NUCLEOTIDE SEQUENCE [LARGE SCALE GENOMIC DNA]</scope>
    <source>
        <strain evidence="1">ATCC 29256</strain>
    </source>
</reference>
<organism evidence="1 2">
    <name type="scientific">Neisseria sicca ATCC 29256</name>
    <dbReference type="NCBI Taxonomy" id="547045"/>
    <lineage>
        <taxon>Bacteria</taxon>
        <taxon>Pseudomonadati</taxon>
        <taxon>Pseudomonadota</taxon>
        <taxon>Betaproteobacteria</taxon>
        <taxon>Neisseriales</taxon>
        <taxon>Neisseriaceae</taxon>
        <taxon>Neisseria</taxon>
    </lineage>
</organism>
<accession>C6M5J2</accession>
<evidence type="ECO:0000313" key="1">
    <source>
        <dbReference type="EMBL" id="EET44320.1"/>
    </source>
</evidence>
<dbReference type="RefSeq" id="WP_003758474.1">
    <property type="nucleotide sequence ID" value="NZ_ACKO02000010.1"/>
</dbReference>
<gene>
    <name evidence="1" type="ORF">NEISICOT_01791</name>
</gene>
<sequence>MNPKNWGGIVNCVEYYQQFEYVSDELIKLGLKLNSKNIFEIIIMNGAEFKSSYQKFDNDREKEEFLQNYADEDMSEELANFLLDIGLSSKESDIARHEAFSILRVYIGEFDYGYIFEKIIDFFENLDEDIYLRIEALSILKREPITVKEAEFAMNVLKRNENELISSAALQVLTFHRKLPFVKLYLKQLIEDKSDFSEDARIALDW</sequence>
<comment type="caution">
    <text evidence="1">The sequence shown here is derived from an EMBL/GenBank/DDBJ whole genome shotgun (WGS) entry which is preliminary data.</text>
</comment>
<dbReference type="EMBL" id="ACKO02000010">
    <property type="protein sequence ID" value="EET44320.1"/>
    <property type="molecule type" value="Genomic_DNA"/>
</dbReference>
<dbReference type="AlphaFoldDB" id="C6M5J2"/>
<name>C6M5J2_NEISI</name>
<evidence type="ECO:0008006" key="3">
    <source>
        <dbReference type="Google" id="ProtNLM"/>
    </source>
</evidence>
<protein>
    <recommendedName>
        <fullName evidence="3">HEAT repeat domain-containing protein</fullName>
    </recommendedName>
</protein>